<dbReference type="EMBL" id="VFWZ01000003">
    <property type="protein sequence ID" value="TPN85773.1"/>
    <property type="molecule type" value="Genomic_DNA"/>
</dbReference>
<dbReference type="RefSeq" id="WP_140592747.1">
    <property type="nucleotide sequence ID" value="NZ_VFWZ01000003.1"/>
</dbReference>
<gene>
    <name evidence="4" type="ORF">FHK87_10805</name>
</gene>
<name>A0A504JDU5_9FLAO</name>
<comment type="caution">
    <text evidence="4">The sequence shown here is derived from an EMBL/GenBank/DDBJ whole genome shotgun (WGS) entry which is preliminary data.</text>
</comment>
<sequence>MTKFKYDDTFLARWLNDDLTDQELKDFENNEDYKTLSKIALKSAEFEIPAFDKSDTKDRVKKAAYYSKSKVRPLYYKIAIAASLILIFTLGGINYIQNKTTTLTTNYGESKVFTLPDGSYAELNGNSSLVFKNKKWRNNKRFLSLKGECYFKVKRGSKFTVQSDQGIINVLGTQFNVKALGNFYMVECYEGKVLIENAKNKITLTRGNSVQYKNGKLHKATFTNTIPNWKNDVYIYDETPLNVVFNDLQNMYEINELITTKVNLNQKFTGKLVVNDLKKALNIVCKPMNLEYKLLKNTIIISQL</sequence>
<keyword evidence="1" id="KW-0472">Membrane</keyword>
<dbReference type="GO" id="GO:0016989">
    <property type="term" value="F:sigma factor antagonist activity"/>
    <property type="evidence" value="ECO:0007669"/>
    <property type="project" value="TreeGrafter"/>
</dbReference>
<evidence type="ECO:0000259" key="2">
    <source>
        <dbReference type="Pfam" id="PF04773"/>
    </source>
</evidence>
<dbReference type="PANTHER" id="PTHR30273:SF2">
    <property type="entry name" value="PROTEIN FECR"/>
    <property type="match status" value="1"/>
</dbReference>
<dbReference type="Gene3D" id="3.55.50.30">
    <property type="match status" value="1"/>
</dbReference>
<evidence type="ECO:0000313" key="4">
    <source>
        <dbReference type="EMBL" id="TPN85773.1"/>
    </source>
</evidence>
<dbReference type="InterPro" id="IPR006860">
    <property type="entry name" value="FecR"/>
</dbReference>
<dbReference type="InterPro" id="IPR012373">
    <property type="entry name" value="Ferrdict_sens_TM"/>
</dbReference>
<dbReference type="InterPro" id="IPR032508">
    <property type="entry name" value="FecR_C"/>
</dbReference>
<feature type="domain" description="Protein FecR C-terminal" evidence="3">
    <location>
        <begin position="234"/>
        <end position="301"/>
    </location>
</feature>
<dbReference type="OrthoDB" id="1097347at2"/>
<proteinExistence type="predicted"/>
<feature type="transmembrane region" description="Helical" evidence="1">
    <location>
        <begin position="74"/>
        <end position="96"/>
    </location>
</feature>
<dbReference type="Proteomes" id="UP000315540">
    <property type="component" value="Unassembled WGS sequence"/>
</dbReference>
<accession>A0A504JDU5</accession>
<evidence type="ECO:0000256" key="1">
    <source>
        <dbReference type="SAM" id="Phobius"/>
    </source>
</evidence>
<dbReference type="Gene3D" id="2.60.120.1440">
    <property type="match status" value="1"/>
</dbReference>
<keyword evidence="1" id="KW-0812">Transmembrane</keyword>
<dbReference type="Pfam" id="PF16344">
    <property type="entry name" value="FecR_C"/>
    <property type="match status" value="1"/>
</dbReference>
<protein>
    <submittedName>
        <fullName evidence="4">FecR family protein</fullName>
    </submittedName>
</protein>
<dbReference type="AlphaFoldDB" id="A0A504JDU5"/>
<dbReference type="Pfam" id="PF04773">
    <property type="entry name" value="FecR"/>
    <property type="match status" value="1"/>
</dbReference>
<keyword evidence="1" id="KW-1133">Transmembrane helix</keyword>
<reference evidence="4 5" key="1">
    <citation type="submission" date="2019-06" db="EMBL/GenBank/DDBJ databases">
        <authorList>
            <person name="Meng X."/>
        </authorList>
    </citation>
    <scope>NUCLEOTIDE SEQUENCE [LARGE SCALE GENOMIC DNA]</scope>
    <source>
        <strain evidence="4 5">M625</strain>
    </source>
</reference>
<dbReference type="PANTHER" id="PTHR30273">
    <property type="entry name" value="PERIPLASMIC SIGNAL SENSOR AND SIGMA FACTOR ACTIVATOR FECR-RELATED"/>
    <property type="match status" value="1"/>
</dbReference>
<evidence type="ECO:0000259" key="3">
    <source>
        <dbReference type="Pfam" id="PF16344"/>
    </source>
</evidence>
<evidence type="ECO:0000313" key="5">
    <source>
        <dbReference type="Proteomes" id="UP000315540"/>
    </source>
</evidence>
<feature type="domain" description="FecR protein" evidence="2">
    <location>
        <begin position="102"/>
        <end position="193"/>
    </location>
</feature>
<organism evidence="4 5">
    <name type="scientific">Aquimarina algicola</name>
    <dbReference type="NCBI Taxonomy" id="2589995"/>
    <lineage>
        <taxon>Bacteria</taxon>
        <taxon>Pseudomonadati</taxon>
        <taxon>Bacteroidota</taxon>
        <taxon>Flavobacteriia</taxon>
        <taxon>Flavobacteriales</taxon>
        <taxon>Flavobacteriaceae</taxon>
        <taxon>Aquimarina</taxon>
    </lineage>
</organism>
<dbReference type="PIRSF" id="PIRSF018266">
    <property type="entry name" value="FecR"/>
    <property type="match status" value="1"/>
</dbReference>
<keyword evidence="5" id="KW-1185">Reference proteome</keyword>